<proteinExistence type="predicted"/>
<dbReference type="PROSITE" id="PS51352">
    <property type="entry name" value="THIOREDOXIN_2"/>
    <property type="match status" value="1"/>
</dbReference>
<name>A0A8A7KBV0_9FIRM</name>
<dbReference type="InterPro" id="IPR017937">
    <property type="entry name" value="Thioredoxin_CS"/>
</dbReference>
<keyword evidence="4" id="KW-1185">Reference proteome</keyword>
<dbReference type="EMBL" id="CP046640">
    <property type="protein sequence ID" value="QTL96829.1"/>
    <property type="molecule type" value="Genomic_DNA"/>
</dbReference>
<gene>
    <name evidence="3" type="ORF">GM661_01990</name>
</gene>
<dbReference type="PROSITE" id="PS00194">
    <property type="entry name" value="THIOREDOXIN_1"/>
    <property type="match status" value="1"/>
</dbReference>
<evidence type="ECO:0000313" key="4">
    <source>
        <dbReference type="Proteomes" id="UP000665020"/>
    </source>
</evidence>
<dbReference type="InterPro" id="IPR013766">
    <property type="entry name" value="Thioredoxin_domain"/>
</dbReference>
<dbReference type="GO" id="GO:0016209">
    <property type="term" value="F:antioxidant activity"/>
    <property type="evidence" value="ECO:0007669"/>
    <property type="project" value="InterPro"/>
</dbReference>
<sequence>MKNKYYLGIVLILLIISVTTGILFYMGRNEENIQVGTEIGEKAPDFTLPLINNEEISLSNLRGKKVFLNFWATWCPPCQIEMPAIQKLNDHHDSIEILAVDLRENRDTVSEYLMKNSYNFRVALDTSAEVSNKYLVRGIPTSYFIDENGVIMNKHTGALSYQKMLELLRIE</sequence>
<dbReference type="Proteomes" id="UP000665020">
    <property type="component" value="Chromosome"/>
</dbReference>
<keyword evidence="1" id="KW-0812">Transmembrane</keyword>
<dbReference type="Gene3D" id="3.40.30.10">
    <property type="entry name" value="Glutaredoxin"/>
    <property type="match status" value="1"/>
</dbReference>
<dbReference type="RefSeq" id="WP_230868516.1">
    <property type="nucleotide sequence ID" value="NZ_CP046640.1"/>
</dbReference>
<feature type="domain" description="Thioredoxin" evidence="2">
    <location>
        <begin position="37"/>
        <end position="171"/>
    </location>
</feature>
<dbReference type="AlphaFoldDB" id="A0A8A7KBV0"/>
<keyword evidence="1" id="KW-1133">Transmembrane helix</keyword>
<dbReference type="CDD" id="cd02966">
    <property type="entry name" value="TlpA_like_family"/>
    <property type="match status" value="1"/>
</dbReference>
<organism evidence="3 4">
    <name type="scientific">Iocasia fonsfrigidae</name>
    <dbReference type="NCBI Taxonomy" id="2682810"/>
    <lineage>
        <taxon>Bacteria</taxon>
        <taxon>Bacillati</taxon>
        <taxon>Bacillota</taxon>
        <taxon>Clostridia</taxon>
        <taxon>Halanaerobiales</taxon>
        <taxon>Halanaerobiaceae</taxon>
        <taxon>Iocasia</taxon>
    </lineage>
</organism>
<dbReference type="GO" id="GO:0016491">
    <property type="term" value="F:oxidoreductase activity"/>
    <property type="evidence" value="ECO:0007669"/>
    <property type="project" value="InterPro"/>
</dbReference>
<dbReference type="InterPro" id="IPR000866">
    <property type="entry name" value="AhpC/TSA"/>
</dbReference>
<dbReference type="PANTHER" id="PTHR42852">
    <property type="entry name" value="THIOL:DISULFIDE INTERCHANGE PROTEIN DSBE"/>
    <property type="match status" value="1"/>
</dbReference>
<feature type="transmembrane region" description="Helical" evidence="1">
    <location>
        <begin position="6"/>
        <end position="26"/>
    </location>
</feature>
<evidence type="ECO:0000259" key="2">
    <source>
        <dbReference type="PROSITE" id="PS51352"/>
    </source>
</evidence>
<dbReference type="KEGG" id="ifn:GM661_01990"/>
<reference evidence="3" key="1">
    <citation type="submission" date="2019-12" db="EMBL/GenBank/DDBJ databases">
        <authorList>
            <person name="zhang j."/>
            <person name="sun C.M."/>
        </authorList>
    </citation>
    <scope>NUCLEOTIDE SEQUENCE</scope>
    <source>
        <strain evidence="3">NS-1</strain>
    </source>
</reference>
<dbReference type="InterPro" id="IPR036249">
    <property type="entry name" value="Thioredoxin-like_sf"/>
</dbReference>
<protein>
    <submittedName>
        <fullName evidence="3">Redoxin domain-containing protein</fullName>
    </submittedName>
</protein>
<dbReference type="Pfam" id="PF00578">
    <property type="entry name" value="AhpC-TSA"/>
    <property type="match status" value="1"/>
</dbReference>
<keyword evidence="1" id="KW-0472">Membrane</keyword>
<dbReference type="SUPFAM" id="SSF52833">
    <property type="entry name" value="Thioredoxin-like"/>
    <property type="match status" value="1"/>
</dbReference>
<evidence type="ECO:0000313" key="3">
    <source>
        <dbReference type="EMBL" id="QTL96829.1"/>
    </source>
</evidence>
<dbReference type="PANTHER" id="PTHR42852:SF17">
    <property type="entry name" value="THIOREDOXIN-LIKE PROTEIN HI_1115"/>
    <property type="match status" value="1"/>
</dbReference>
<accession>A0A8A7KBV0</accession>
<evidence type="ECO:0000256" key="1">
    <source>
        <dbReference type="SAM" id="Phobius"/>
    </source>
</evidence>
<dbReference type="InterPro" id="IPR050553">
    <property type="entry name" value="Thioredoxin_ResA/DsbE_sf"/>
</dbReference>